<evidence type="ECO:0000313" key="19">
    <source>
        <dbReference type="EMBL" id="ABJ85597.1"/>
    </source>
</evidence>
<dbReference type="InParanoid" id="Q01XL8"/>
<dbReference type="InterPro" id="IPR003715">
    <property type="entry name" value="Poly_export_N"/>
</dbReference>
<keyword evidence="14" id="KW-0449">Lipoprotein</keyword>
<evidence type="ECO:0000256" key="1">
    <source>
        <dbReference type="ARBA" id="ARBA00004571"/>
    </source>
</evidence>
<feature type="domain" description="Polysaccharide export protein N-terminal" evidence="16">
    <location>
        <begin position="57"/>
        <end position="130"/>
    </location>
</feature>
<sequence precursor="true">MKITMKIPSLMLIGVAVHVSALVAQVPPAQPGGQPRQQLPASQQSVNVASAPMERLRPNYVLRPGDQILIRAFEMEEISERPFRIDGDGYVNLPVLGRVKCGGITVEKFESTLLDALRKYVRQPQVTVTVVQFSSEPVFFVGAFKAPGIYPLEGRRTMVEMMASIGGLQPTASRRIKLTRRKEFGEIPLASAVPTPDGSASTLEINMASLRDNVNPAEDLVLQPFDVISVERAEMVYVTGEVNKVGAFELQERDSISVIQALTLAGGLNPNANTKTARILRPVMNTSRRAEIQLNLQSILEGHESDQPLLPNDVLYIPKGTGLKHNLGKTMLVVLPVAGTIASLAIAFTR</sequence>
<dbReference type="EMBL" id="CP000473">
    <property type="protein sequence ID" value="ABJ85597.1"/>
    <property type="molecule type" value="Genomic_DNA"/>
</dbReference>
<keyword evidence="3" id="KW-0813">Transport</keyword>
<dbReference type="KEGG" id="sus:Acid_4638"/>
<feature type="domain" description="Soluble ligand binding" evidence="17">
    <location>
        <begin position="141"/>
        <end position="183"/>
    </location>
</feature>
<name>Q01XL8_SOLUE</name>
<dbReference type="Pfam" id="PF02563">
    <property type="entry name" value="Poly_export"/>
    <property type="match status" value="1"/>
</dbReference>
<evidence type="ECO:0000256" key="4">
    <source>
        <dbReference type="ARBA" id="ARBA00022452"/>
    </source>
</evidence>
<keyword evidence="13" id="KW-0998">Cell outer membrane</keyword>
<evidence type="ECO:0000259" key="17">
    <source>
        <dbReference type="Pfam" id="PF10531"/>
    </source>
</evidence>
<evidence type="ECO:0000256" key="12">
    <source>
        <dbReference type="ARBA" id="ARBA00023139"/>
    </source>
</evidence>
<dbReference type="OrthoDB" id="9815244at2"/>
<evidence type="ECO:0000256" key="8">
    <source>
        <dbReference type="ARBA" id="ARBA00023047"/>
    </source>
</evidence>
<dbReference type="GO" id="GO:0009279">
    <property type="term" value="C:cell outer membrane"/>
    <property type="evidence" value="ECO:0007669"/>
    <property type="project" value="UniProtKB-SubCell"/>
</dbReference>
<keyword evidence="7 15" id="KW-0732">Signal</keyword>
<evidence type="ECO:0000256" key="13">
    <source>
        <dbReference type="ARBA" id="ARBA00023237"/>
    </source>
</evidence>
<keyword evidence="12" id="KW-0564">Palmitate</keyword>
<proteinExistence type="inferred from homology"/>
<comment type="similarity">
    <text evidence="2">Belongs to the BexD/CtrA/VexA family.</text>
</comment>
<dbReference type="Gene3D" id="3.30.1950.10">
    <property type="entry name" value="wza like domain"/>
    <property type="match status" value="1"/>
</dbReference>
<feature type="domain" description="SLBB" evidence="18">
    <location>
        <begin position="236"/>
        <end position="317"/>
    </location>
</feature>
<evidence type="ECO:0000256" key="5">
    <source>
        <dbReference type="ARBA" id="ARBA00022597"/>
    </source>
</evidence>
<dbReference type="FunCoup" id="Q01XL8">
    <property type="interactions" value="138"/>
</dbReference>
<evidence type="ECO:0000256" key="14">
    <source>
        <dbReference type="ARBA" id="ARBA00023288"/>
    </source>
</evidence>
<dbReference type="InterPro" id="IPR049712">
    <property type="entry name" value="Poly_export"/>
</dbReference>
<evidence type="ECO:0000259" key="18">
    <source>
        <dbReference type="Pfam" id="PF22461"/>
    </source>
</evidence>
<evidence type="ECO:0000256" key="11">
    <source>
        <dbReference type="ARBA" id="ARBA00023136"/>
    </source>
</evidence>
<reference evidence="19" key="1">
    <citation type="submission" date="2006-10" db="EMBL/GenBank/DDBJ databases">
        <title>Complete sequence of Solibacter usitatus Ellin6076.</title>
        <authorList>
            <consortium name="US DOE Joint Genome Institute"/>
            <person name="Copeland A."/>
            <person name="Lucas S."/>
            <person name="Lapidus A."/>
            <person name="Barry K."/>
            <person name="Detter J.C."/>
            <person name="Glavina del Rio T."/>
            <person name="Hammon N."/>
            <person name="Israni S."/>
            <person name="Dalin E."/>
            <person name="Tice H."/>
            <person name="Pitluck S."/>
            <person name="Thompson L.S."/>
            <person name="Brettin T."/>
            <person name="Bruce D."/>
            <person name="Han C."/>
            <person name="Tapia R."/>
            <person name="Gilna P."/>
            <person name="Schmutz J."/>
            <person name="Larimer F."/>
            <person name="Land M."/>
            <person name="Hauser L."/>
            <person name="Kyrpides N."/>
            <person name="Mikhailova N."/>
            <person name="Janssen P.H."/>
            <person name="Kuske C.R."/>
            <person name="Richardson P."/>
        </authorList>
    </citation>
    <scope>NUCLEOTIDE SEQUENCE</scope>
    <source>
        <strain evidence="19">Ellin6076</strain>
    </source>
</reference>
<dbReference type="Gene3D" id="3.10.560.10">
    <property type="entry name" value="Outer membrane lipoprotein wza domain like"/>
    <property type="match status" value="2"/>
</dbReference>
<feature type="signal peptide" evidence="15">
    <location>
        <begin position="1"/>
        <end position="21"/>
    </location>
</feature>
<dbReference type="AlphaFoldDB" id="Q01XL8"/>
<dbReference type="Pfam" id="PF10531">
    <property type="entry name" value="SLBB"/>
    <property type="match status" value="1"/>
</dbReference>
<dbReference type="STRING" id="234267.Acid_4638"/>
<protein>
    <submittedName>
        <fullName evidence="19">Polysaccharide export protein</fullName>
    </submittedName>
</protein>
<evidence type="ECO:0000256" key="15">
    <source>
        <dbReference type="SAM" id="SignalP"/>
    </source>
</evidence>
<dbReference type="PANTHER" id="PTHR33619:SF3">
    <property type="entry name" value="POLYSACCHARIDE EXPORT PROTEIN GFCE-RELATED"/>
    <property type="match status" value="1"/>
</dbReference>
<keyword evidence="9" id="KW-0406">Ion transport</keyword>
<evidence type="ECO:0000256" key="3">
    <source>
        <dbReference type="ARBA" id="ARBA00022448"/>
    </source>
</evidence>
<dbReference type="HOGENOM" id="CLU_038343_0_1_0"/>
<keyword evidence="4" id="KW-1134">Transmembrane beta strand</keyword>
<evidence type="ECO:0000256" key="2">
    <source>
        <dbReference type="ARBA" id="ARBA00009450"/>
    </source>
</evidence>
<keyword evidence="10" id="KW-0626">Porin</keyword>
<dbReference type="eggNOG" id="COG1596">
    <property type="taxonomic scope" value="Bacteria"/>
</dbReference>
<dbReference type="PANTHER" id="PTHR33619">
    <property type="entry name" value="POLYSACCHARIDE EXPORT PROTEIN GFCE-RELATED"/>
    <property type="match status" value="1"/>
</dbReference>
<comment type="subcellular location">
    <subcellularLocation>
        <location evidence="1">Cell outer membrane</location>
        <topology evidence="1">Multi-pass membrane protein</topology>
    </subcellularLocation>
</comment>
<evidence type="ECO:0000256" key="6">
    <source>
        <dbReference type="ARBA" id="ARBA00022692"/>
    </source>
</evidence>
<evidence type="ECO:0000256" key="9">
    <source>
        <dbReference type="ARBA" id="ARBA00023065"/>
    </source>
</evidence>
<evidence type="ECO:0000256" key="7">
    <source>
        <dbReference type="ARBA" id="ARBA00022729"/>
    </source>
</evidence>
<evidence type="ECO:0000256" key="10">
    <source>
        <dbReference type="ARBA" id="ARBA00023114"/>
    </source>
</evidence>
<evidence type="ECO:0000259" key="16">
    <source>
        <dbReference type="Pfam" id="PF02563"/>
    </source>
</evidence>
<feature type="chain" id="PRO_5004162786" evidence="15">
    <location>
        <begin position="22"/>
        <end position="350"/>
    </location>
</feature>
<dbReference type="GO" id="GO:0015159">
    <property type="term" value="F:polysaccharide transmembrane transporter activity"/>
    <property type="evidence" value="ECO:0007669"/>
    <property type="project" value="InterPro"/>
</dbReference>
<dbReference type="GO" id="GO:0046930">
    <property type="term" value="C:pore complex"/>
    <property type="evidence" value="ECO:0007669"/>
    <property type="project" value="UniProtKB-KW"/>
</dbReference>
<dbReference type="GO" id="GO:0015288">
    <property type="term" value="F:porin activity"/>
    <property type="evidence" value="ECO:0007669"/>
    <property type="project" value="UniProtKB-KW"/>
</dbReference>
<keyword evidence="6" id="KW-0812">Transmembrane</keyword>
<accession>Q01XL8</accession>
<gene>
    <name evidence="19" type="ordered locus">Acid_4638</name>
</gene>
<dbReference type="Pfam" id="PF22461">
    <property type="entry name" value="SLBB_2"/>
    <property type="match status" value="1"/>
</dbReference>
<dbReference type="InterPro" id="IPR054765">
    <property type="entry name" value="SLBB_dom"/>
</dbReference>
<dbReference type="GO" id="GO:0006811">
    <property type="term" value="P:monoatomic ion transport"/>
    <property type="evidence" value="ECO:0007669"/>
    <property type="project" value="UniProtKB-KW"/>
</dbReference>
<keyword evidence="5" id="KW-0762">Sugar transport</keyword>
<organism evidence="19">
    <name type="scientific">Solibacter usitatus (strain Ellin6076)</name>
    <dbReference type="NCBI Taxonomy" id="234267"/>
    <lineage>
        <taxon>Bacteria</taxon>
        <taxon>Pseudomonadati</taxon>
        <taxon>Acidobacteriota</taxon>
        <taxon>Terriglobia</taxon>
        <taxon>Bryobacterales</taxon>
        <taxon>Solibacteraceae</taxon>
        <taxon>Candidatus Solibacter</taxon>
    </lineage>
</organism>
<keyword evidence="11" id="KW-0472">Membrane</keyword>
<dbReference type="InterPro" id="IPR019554">
    <property type="entry name" value="Soluble_ligand-bd"/>
</dbReference>
<keyword evidence="8" id="KW-0625">Polysaccharide transport</keyword>